<dbReference type="Proteomes" id="UP001249394">
    <property type="component" value="Chromosome"/>
</dbReference>
<evidence type="ECO:0000313" key="2">
    <source>
        <dbReference type="Proteomes" id="UP001249394"/>
    </source>
</evidence>
<gene>
    <name evidence="1" type="ORF">RI060_13125</name>
</gene>
<organism evidence="1 2">
    <name type="scientific">Streptomyces violaceus</name>
    <name type="common">Streptomyces venezuelae</name>
    <dbReference type="NCBI Taxonomy" id="1936"/>
    <lineage>
        <taxon>Bacteria</taxon>
        <taxon>Bacillati</taxon>
        <taxon>Actinomycetota</taxon>
        <taxon>Actinomycetes</taxon>
        <taxon>Kitasatosporales</taxon>
        <taxon>Streptomycetaceae</taxon>
        <taxon>Streptomyces</taxon>
    </lineage>
</organism>
<keyword evidence="2" id="KW-1185">Reference proteome</keyword>
<proteinExistence type="predicted"/>
<protein>
    <submittedName>
        <fullName evidence="1">Uncharacterized protein</fullName>
    </submittedName>
</protein>
<evidence type="ECO:0000313" key="1">
    <source>
        <dbReference type="EMBL" id="WND18221.1"/>
    </source>
</evidence>
<sequence length="121" mass="13774">MQRTIRYDRRSGTLIFGDTTRPYRDVGFTLHATELTSIKATDFKAAMSSYLYDWEDGTVEVYVVEDDFDEFDDEYSTPGPVTFVQHRGSLLVRVALATKAHEDDDEGSPEPLYRSALVLQP</sequence>
<reference evidence="1 2" key="1">
    <citation type="submission" date="2023-09" db="EMBL/GenBank/DDBJ databases">
        <title>The genome sequence of Streptomyces anthocyanicus.</title>
        <authorList>
            <person name="Mo P."/>
        </authorList>
    </citation>
    <scope>NUCLEOTIDE SEQUENCE [LARGE SCALE GENOMIC DNA]</scope>
    <source>
        <strain evidence="1 2">JCM 4387</strain>
    </source>
</reference>
<name>A0ABY9U7E9_STRVL</name>
<accession>A0ABY9U7E9</accession>
<dbReference type="EMBL" id="CP134213">
    <property type="protein sequence ID" value="WND18221.1"/>
    <property type="molecule type" value="Genomic_DNA"/>
</dbReference>